<protein>
    <submittedName>
        <fullName evidence="2">Uncharacterized protein</fullName>
    </submittedName>
</protein>
<keyword evidence="3" id="KW-1185">Reference proteome</keyword>
<feature type="region of interest" description="Disordered" evidence="1">
    <location>
        <begin position="416"/>
        <end position="437"/>
    </location>
</feature>
<reference evidence="2" key="1">
    <citation type="submission" date="2023-03" db="EMBL/GenBank/DDBJ databases">
        <title>Massive genome expansion in bonnet fungi (Mycena s.s.) driven by repeated elements and novel gene families across ecological guilds.</title>
        <authorList>
            <consortium name="Lawrence Berkeley National Laboratory"/>
            <person name="Harder C.B."/>
            <person name="Miyauchi S."/>
            <person name="Viragh M."/>
            <person name="Kuo A."/>
            <person name="Thoen E."/>
            <person name="Andreopoulos B."/>
            <person name="Lu D."/>
            <person name="Skrede I."/>
            <person name="Drula E."/>
            <person name="Henrissat B."/>
            <person name="Morin E."/>
            <person name="Kohler A."/>
            <person name="Barry K."/>
            <person name="LaButti K."/>
            <person name="Morin E."/>
            <person name="Salamov A."/>
            <person name="Lipzen A."/>
            <person name="Mereny Z."/>
            <person name="Hegedus B."/>
            <person name="Baldrian P."/>
            <person name="Stursova M."/>
            <person name="Weitz H."/>
            <person name="Taylor A."/>
            <person name="Grigoriev I.V."/>
            <person name="Nagy L.G."/>
            <person name="Martin F."/>
            <person name="Kauserud H."/>
        </authorList>
    </citation>
    <scope>NUCLEOTIDE SEQUENCE</scope>
    <source>
        <strain evidence="2">CBHHK173m</strain>
    </source>
</reference>
<name>A0AAD6U3P2_9AGAR</name>
<organism evidence="2 3">
    <name type="scientific">Mycena belliarum</name>
    <dbReference type="NCBI Taxonomy" id="1033014"/>
    <lineage>
        <taxon>Eukaryota</taxon>
        <taxon>Fungi</taxon>
        <taxon>Dikarya</taxon>
        <taxon>Basidiomycota</taxon>
        <taxon>Agaricomycotina</taxon>
        <taxon>Agaricomycetes</taxon>
        <taxon>Agaricomycetidae</taxon>
        <taxon>Agaricales</taxon>
        <taxon>Marasmiineae</taxon>
        <taxon>Mycenaceae</taxon>
        <taxon>Mycena</taxon>
    </lineage>
</organism>
<evidence type="ECO:0000256" key="1">
    <source>
        <dbReference type="SAM" id="MobiDB-lite"/>
    </source>
</evidence>
<dbReference type="Proteomes" id="UP001222325">
    <property type="component" value="Unassembled WGS sequence"/>
</dbReference>
<feature type="region of interest" description="Disordered" evidence="1">
    <location>
        <begin position="100"/>
        <end position="121"/>
    </location>
</feature>
<gene>
    <name evidence="2" type="ORF">B0H15DRAFT_931717</name>
</gene>
<comment type="caution">
    <text evidence="2">The sequence shown here is derived from an EMBL/GenBank/DDBJ whole genome shotgun (WGS) entry which is preliminary data.</text>
</comment>
<dbReference type="EMBL" id="JARJCN010000033">
    <property type="protein sequence ID" value="KAJ7085796.1"/>
    <property type="molecule type" value="Genomic_DNA"/>
</dbReference>
<evidence type="ECO:0000313" key="2">
    <source>
        <dbReference type="EMBL" id="KAJ7085796.1"/>
    </source>
</evidence>
<proteinExistence type="predicted"/>
<sequence length="437" mass="48261">MMAGVVVTSGARWQRALWPDRPRRGHVGQRWSAGGVEPAGQDMAQPLDVVERSRWAGAEYCICNWRRCRRRGMSAAAAEDSLGRASGTWGAKAWWQEVNEEGSGARRASPPPRQRRLDENRTRIEPELQNVGEKRCRTGADLGRIPERVRNVSLSHCQEEPQPPGERERIAYWIPSCRADPGVGGGTNLNNQHPLCALRLGQLEPATRVQAKKENINDAPWECERPGIDVPGGRGLDVGRKLAIRRIPVTRRGPEISTKKSQSPCPAVQLPSISISTYALLRPTKDIRTSETGRPWGLMRSGGRHAGRIEPEVEIARQKRQRTDRHGCCIADMPGAAGGTDGSRCRLNNLNHDIGQVHMSLFAHYSLHSHSLDNLQASSFNIPPCSSVLKPGIWILHDTISSDATLLQVGGSESRNAITFQPDKSPGSDRRKPSDKY</sequence>
<dbReference type="AlphaFoldDB" id="A0AAD6U3P2"/>
<feature type="compositionally biased region" description="Basic and acidic residues" evidence="1">
    <location>
        <begin position="426"/>
        <end position="437"/>
    </location>
</feature>
<accession>A0AAD6U3P2</accession>
<evidence type="ECO:0000313" key="3">
    <source>
        <dbReference type="Proteomes" id="UP001222325"/>
    </source>
</evidence>